<accession>A0ACA9NTL3</accession>
<dbReference type="EMBL" id="CAJVPU010020038">
    <property type="protein sequence ID" value="CAG8674683.1"/>
    <property type="molecule type" value="Genomic_DNA"/>
</dbReference>
<proteinExistence type="predicted"/>
<dbReference type="Proteomes" id="UP000789702">
    <property type="component" value="Unassembled WGS sequence"/>
</dbReference>
<evidence type="ECO:0000313" key="2">
    <source>
        <dbReference type="Proteomes" id="UP000789702"/>
    </source>
</evidence>
<keyword evidence="2" id="KW-1185">Reference proteome</keyword>
<evidence type="ECO:0000313" key="1">
    <source>
        <dbReference type="EMBL" id="CAG8674683.1"/>
    </source>
</evidence>
<organism evidence="1 2">
    <name type="scientific">Dentiscutata heterogama</name>
    <dbReference type="NCBI Taxonomy" id="1316150"/>
    <lineage>
        <taxon>Eukaryota</taxon>
        <taxon>Fungi</taxon>
        <taxon>Fungi incertae sedis</taxon>
        <taxon>Mucoromycota</taxon>
        <taxon>Glomeromycotina</taxon>
        <taxon>Glomeromycetes</taxon>
        <taxon>Diversisporales</taxon>
        <taxon>Gigasporaceae</taxon>
        <taxon>Dentiscutata</taxon>
    </lineage>
</organism>
<comment type="caution">
    <text evidence="1">The sequence shown here is derived from an EMBL/GenBank/DDBJ whole genome shotgun (WGS) entry which is preliminary data.</text>
</comment>
<feature type="non-terminal residue" evidence="1">
    <location>
        <position position="46"/>
    </location>
</feature>
<protein>
    <submittedName>
        <fullName evidence="1">16020_t:CDS:1</fullName>
    </submittedName>
</protein>
<reference evidence="1" key="1">
    <citation type="submission" date="2021-06" db="EMBL/GenBank/DDBJ databases">
        <authorList>
            <person name="Kallberg Y."/>
            <person name="Tangrot J."/>
            <person name="Rosling A."/>
        </authorList>
    </citation>
    <scope>NUCLEOTIDE SEQUENCE</scope>
    <source>
        <strain evidence="1">IL203A</strain>
    </source>
</reference>
<gene>
    <name evidence="1" type="ORF">DHETER_LOCUS10342</name>
</gene>
<name>A0ACA9NTL3_9GLOM</name>
<sequence>MGGDEFGFRKLYENPYIKDKETFVIRFVQVDGYWKVEHMLDQLVNK</sequence>